<dbReference type="Pfam" id="PF14905">
    <property type="entry name" value="OMP_b-brl_3"/>
    <property type="match status" value="1"/>
</dbReference>
<evidence type="ECO:0000313" key="2">
    <source>
        <dbReference type="EMBL" id="PZP46030.1"/>
    </source>
</evidence>
<organism evidence="2 3">
    <name type="scientific">Pseudopedobacter saltans</name>
    <dbReference type="NCBI Taxonomy" id="151895"/>
    <lineage>
        <taxon>Bacteria</taxon>
        <taxon>Pseudomonadati</taxon>
        <taxon>Bacteroidota</taxon>
        <taxon>Sphingobacteriia</taxon>
        <taxon>Sphingobacteriales</taxon>
        <taxon>Sphingobacteriaceae</taxon>
        <taxon>Pseudopedobacter</taxon>
    </lineage>
</organism>
<reference evidence="2 3" key="1">
    <citation type="submission" date="2017-11" db="EMBL/GenBank/DDBJ databases">
        <title>Infants hospitalized years apart are colonized by the same room-sourced microbial strains.</title>
        <authorList>
            <person name="Brooks B."/>
            <person name="Olm M.R."/>
            <person name="Firek B.A."/>
            <person name="Baker R."/>
            <person name="Thomas B.C."/>
            <person name="Morowitz M.J."/>
            <person name="Banfield J.F."/>
        </authorList>
    </citation>
    <scope>NUCLEOTIDE SEQUENCE [LARGE SCALE GENOMIC DNA]</scope>
    <source>
        <strain evidence="2">S2_009_000_R2_76</strain>
    </source>
</reference>
<accession>A0A2W5EXG2</accession>
<protein>
    <recommendedName>
        <fullName evidence="1">Outer membrane protein beta-barrel domain-containing protein</fullName>
    </recommendedName>
</protein>
<sequence>MAQIQPLAQNTDPLNVYIGNQDLKPSYNNSLSFNVSKFDLVTFSGFYAGFFGSNQLNAITTNTTTDLETGTTTYGYINANGNYNGYVYAGYFMKIKSLNDLNVRPSISYSQNRIVNFINSARNNSLNRSYNFNLNLNMDKEKKYYLSLDGSLSYNQNKTSVQSQNDNNYFSYNVNPNGNVYITKTLKLDVDYNFNYYGKSQAFSSAYTIGIFNASISKTFFENEGLVLRAGVNDLFNKNLNFQRMNSGNQIYQVLNSTIKRYFMFSVIWNFKTGMASASKK</sequence>
<feature type="domain" description="Outer membrane protein beta-barrel" evidence="1">
    <location>
        <begin position="109"/>
        <end position="269"/>
    </location>
</feature>
<dbReference type="EMBL" id="QFOI01000242">
    <property type="protein sequence ID" value="PZP46030.1"/>
    <property type="molecule type" value="Genomic_DNA"/>
</dbReference>
<name>A0A2W5EXG2_9SPHI</name>
<comment type="caution">
    <text evidence="2">The sequence shown here is derived from an EMBL/GenBank/DDBJ whole genome shotgun (WGS) entry which is preliminary data.</text>
</comment>
<gene>
    <name evidence="2" type="ORF">DI598_12650</name>
</gene>
<dbReference type="InterPro" id="IPR041700">
    <property type="entry name" value="OMP_b-brl_3"/>
</dbReference>
<proteinExistence type="predicted"/>
<dbReference type="AlphaFoldDB" id="A0A2W5EXG2"/>
<evidence type="ECO:0000259" key="1">
    <source>
        <dbReference type="Pfam" id="PF14905"/>
    </source>
</evidence>
<evidence type="ECO:0000313" key="3">
    <source>
        <dbReference type="Proteomes" id="UP000249645"/>
    </source>
</evidence>
<dbReference type="Proteomes" id="UP000249645">
    <property type="component" value="Unassembled WGS sequence"/>
</dbReference>